<evidence type="ECO:0008006" key="4">
    <source>
        <dbReference type="Google" id="ProtNLM"/>
    </source>
</evidence>
<feature type="region of interest" description="Disordered" evidence="1">
    <location>
        <begin position="1"/>
        <end position="27"/>
    </location>
</feature>
<evidence type="ECO:0000313" key="3">
    <source>
        <dbReference type="Proteomes" id="UP000828251"/>
    </source>
</evidence>
<dbReference type="EMBL" id="JAIQCV010000013">
    <property type="protein sequence ID" value="KAH1032479.1"/>
    <property type="molecule type" value="Genomic_DNA"/>
</dbReference>
<dbReference type="PANTHER" id="PTHR35046">
    <property type="entry name" value="ZINC KNUCKLE (CCHC-TYPE) FAMILY PROTEIN"/>
    <property type="match status" value="1"/>
</dbReference>
<keyword evidence="3" id="KW-1185">Reference proteome</keyword>
<dbReference type="CDD" id="cd00303">
    <property type="entry name" value="retropepsin_like"/>
    <property type="match status" value="1"/>
</dbReference>
<proteinExistence type="predicted"/>
<gene>
    <name evidence="2" type="ORF">J1N35_044653</name>
</gene>
<reference evidence="2 3" key="1">
    <citation type="journal article" date="2021" name="Plant Biotechnol. J.">
        <title>Multi-omics assisted identification of the key and species-specific regulatory components of drought-tolerant mechanisms in Gossypium stocksii.</title>
        <authorList>
            <person name="Yu D."/>
            <person name="Ke L."/>
            <person name="Zhang D."/>
            <person name="Wu Y."/>
            <person name="Sun Y."/>
            <person name="Mei J."/>
            <person name="Sun J."/>
            <person name="Sun Y."/>
        </authorList>
    </citation>
    <scope>NUCLEOTIDE SEQUENCE [LARGE SCALE GENOMIC DNA]</scope>
    <source>
        <strain evidence="3">cv. E1</strain>
        <tissue evidence="2">Leaf</tissue>
    </source>
</reference>
<feature type="region of interest" description="Disordered" evidence="1">
    <location>
        <begin position="196"/>
        <end position="239"/>
    </location>
</feature>
<dbReference type="Gene3D" id="2.40.70.10">
    <property type="entry name" value="Acid Proteases"/>
    <property type="match status" value="1"/>
</dbReference>
<organism evidence="2 3">
    <name type="scientific">Gossypium stocksii</name>
    <dbReference type="NCBI Taxonomy" id="47602"/>
    <lineage>
        <taxon>Eukaryota</taxon>
        <taxon>Viridiplantae</taxon>
        <taxon>Streptophyta</taxon>
        <taxon>Embryophyta</taxon>
        <taxon>Tracheophyta</taxon>
        <taxon>Spermatophyta</taxon>
        <taxon>Magnoliopsida</taxon>
        <taxon>eudicotyledons</taxon>
        <taxon>Gunneridae</taxon>
        <taxon>Pentapetalae</taxon>
        <taxon>rosids</taxon>
        <taxon>malvids</taxon>
        <taxon>Malvales</taxon>
        <taxon>Malvaceae</taxon>
        <taxon>Malvoideae</taxon>
        <taxon>Gossypium</taxon>
    </lineage>
</organism>
<feature type="non-terminal residue" evidence="2">
    <location>
        <position position="264"/>
    </location>
</feature>
<accession>A0A9D3ZFY2</accession>
<comment type="caution">
    <text evidence="2">The sequence shown here is derived from an EMBL/GenBank/DDBJ whole genome shotgun (WGS) entry which is preliminary data.</text>
</comment>
<dbReference type="OrthoDB" id="1747743at2759"/>
<evidence type="ECO:0000313" key="2">
    <source>
        <dbReference type="EMBL" id="KAH1032479.1"/>
    </source>
</evidence>
<feature type="compositionally biased region" description="Basic and acidic residues" evidence="1">
    <location>
        <begin position="197"/>
        <end position="212"/>
    </location>
</feature>
<dbReference type="PANTHER" id="PTHR35046:SF9">
    <property type="entry name" value="RNA-DIRECTED DNA POLYMERASE"/>
    <property type="match status" value="1"/>
</dbReference>
<dbReference type="InterPro" id="IPR021109">
    <property type="entry name" value="Peptidase_aspartic_dom_sf"/>
</dbReference>
<protein>
    <recommendedName>
        <fullName evidence="4">Asp_protease_2 domain-containing protein</fullName>
    </recommendedName>
</protein>
<dbReference type="AlphaFoldDB" id="A0A9D3ZFY2"/>
<feature type="compositionally biased region" description="Basic and acidic residues" evidence="1">
    <location>
        <begin position="1"/>
        <end position="17"/>
    </location>
</feature>
<evidence type="ECO:0000256" key="1">
    <source>
        <dbReference type="SAM" id="MobiDB-lite"/>
    </source>
</evidence>
<feature type="compositionally biased region" description="Basic and acidic residues" evidence="1">
    <location>
        <begin position="220"/>
        <end position="239"/>
    </location>
</feature>
<sequence>MVVHANEEIESKKENKNEPNTTTDDEEELEYVIDGEILIIKRSLSLQSEENEQQRENIFHTRCQVQGKVCCIIIDGGSCTNVASTLIVKILGLPTTKHPNPYKLQWLNDGGELRVTKQVLVAFLIGKYIDEVLCDMVPMHVGHLLLGRPWQFDRRVIHDGYTNRYTFKHLGKIVTLAPLTPKQVYENQVKLKTSIEQAREKEKSESEKEKKNEKKKGKMRKESEKNVKKEKEEKEEKECEKLNVYAKERDFRKSYLIKQSILVL</sequence>
<name>A0A9D3ZFY2_9ROSI</name>
<dbReference type="Proteomes" id="UP000828251">
    <property type="component" value="Unassembled WGS sequence"/>
</dbReference>